<dbReference type="EMBL" id="RDQH01000342">
    <property type="protein sequence ID" value="RXH72124.1"/>
    <property type="molecule type" value="Genomic_DNA"/>
</dbReference>
<feature type="compositionally biased region" description="Basic and acidic residues" evidence="1">
    <location>
        <begin position="65"/>
        <end position="85"/>
    </location>
</feature>
<protein>
    <submittedName>
        <fullName evidence="2">Uncharacterized protein</fullName>
    </submittedName>
</protein>
<keyword evidence="3" id="KW-1185">Reference proteome</keyword>
<sequence>MITVIRLSRPQPPGLIFMPTLPSNFSRKATGVRFKQGASVHISSENSNMDKQQDEPTLKTSSAQTDRDKDAVESKRKKENEKEKG</sequence>
<comment type="caution">
    <text evidence="2">The sequence shown here is derived from an EMBL/GenBank/DDBJ whole genome shotgun (WGS) entry which is preliminary data.</text>
</comment>
<proteinExistence type="predicted"/>
<evidence type="ECO:0000313" key="3">
    <source>
        <dbReference type="Proteomes" id="UP000290289"/>
    </source>
</evidence>
<gene>
    <name evidence="2" type="ORF">DVH24_033662</name>
</gene>
<name>A0A498HPA0_MALDO</name>
<dbReference type="AlphaFoldDB" id="A0A498HPA0"/>
<dbReference type="Proteomes" id="UP000290289">
    <property type="component" value="Chromosome 16"/>
</dbReference>
<reference evidence="2 3" key="1">
    <citation type="submission" date="2018-10" db="EMBL/GenBank/DDBJ databases">
        <title>A high-quality apple genome assembly.</title>
        <authorList>
            <person name="Hu J."/>
        </authorList>
    </citation>
    <scope>NUCLEOTIDE SEQUENCE [LARGE SCALE GENOMIC DNA]</scope>
    <source>
        <strain evidence="3">cv. HFTH1</strain>
        <tissue evidence="2">Young leaf</tissue>
    </source>
</reference>
<evidence type="ECO:0000256" key="1">
    <source>
        <dbReference type="SAM" id="MobiDB-lite"/>
    </source>
</evidence>
<evidence type="ECO:0000313" key="2">
    <source>
        <dbReference type="EMBL" id="RXH72124.1"/>
    </source>
</evidence>
<feature type="region of interest" description="Disordered" evidence="1">
    <location>
        <begin position="36"/>
        <end position="85"/>
    </location>
</feature>
<organism evidence="2 3">
    <name type="scientific">Malus domestica</name>
    <name type="common">Apple</name>
    <name type="synonym">Pyrus malus</name>
    <dbReference type="NCBI Taxonomy" id="3750"/>
    <lineage>
        <taxon>Eukaryota</taxon>
        <taxon>Viridiplantae</taxon>
        <taxon>Streptophyta</taxon>
        <taxon>Embryophyta</taxon>
        <taxon>Tracheophyta</taxon>
        <taxon>Spermatophyta</taxon>
        <taxon>Magnoliopsida</taxon>
        <taxon>eudicotyledons</taxon>
        <taxon>Gunneridae</taxon>
        <taxon>Pentapetalae</taxon>
        <taxon>rosids</taxon>
        <taxon>fabids</taxon>
        <taxon>Rosales</taxon>
        <taxon>Rosaceae</taxon>
        <taxon>Amygdaloideae</taxon>
        <taxon>Maleae</taxon>
        <taxon>Malus</taxon>
    </lineage>
</organism>
<feature type="compositionally biased region" description="Polar residues" evidence="1">
    <location>
        <begin position="41"/>
        <end position="50"/>
    </location>
</feature>
<accession>A0A498HPA0</accession>